<reference evidence="5" key="1">
    <citation type="submission" date="2019-09" db="EMBL/GenBank/DDBJ databases">
        <authorList>
            <person name="Jung D.-H."/>
        </authorList>
    </citation>
    <scope>NUCLEOTIDE SEQUENCE [LARGE SCALE GENOMIC DNA]</scope>
    <source>
        <strain evidence="5">JA-25</strain>
    </source>
</reference>
<dbReference type="PRINTS" id="PR00411">
    <property type="entry name" value="PNDRDTASEI"/>
</dbReference>
<dbReference type="Proteomes" id="UP000606008">
    <property type="component" value="Unassembled WGS sequence"/>
</dbReference>
<evidence type="ECO:0000256" key="1">
    <source>
        <dbReference type="ARBA" id="ARBA00022630"/>
    </source>
</evidence>
<keyword evidence="2" id="KW-0274">FAD</keyword>
<dbReference type="PIRSF" id="PIRSF000332">
    <property type="entry name" value="FMO"/>
    <property type="match status" value="1"/>
</dbReference>
<gene>
    <name evidence="4" type="ORF">F7231_07750</name>
</gene>
<dbReference type="Gene3D" id="3.50.50.60">
    <property type="entry name" value="FAD/NAD(P)-binding domain"/>
    <property type="match status" value="1"/>
</dbReference>
<accession>A0ABX0QJ03</accession>
<keyword evidence="5" id="KW-1185">Reference proteome</keyword>
<dbReference type="InterPro" id="IPR050982">
    <property type="entry name" value="Auxin_biosynth/cation_transpt"/>
</dbReference>
<dbReference type="InterPro" id="IPR000960">
    <property type="entry name" value="Flavin_mOase"/>
</dbReference>
<protein>
    <submittedName>
        <fullName evidence="4">NAD(P)/FAD-dependent oxidoreductase</fullName>
    </submittedName>
</protein>
<keyword evidence="3" id="KW-0560">Oxidoreductase</keyword>
<dbReference type="InterPro" id="IPR036188">
    <property type="entry name" value="FAD/NAD-bd_sf"/>
</dbReference>
<dbReference type="PRINTS" id="PR00368">
    <property type="entry name" value="FADPNR"/>
</dbReference>
<dbReference type="Pfam" id="PF00743">
    <property type="entry name" value="FMO-like"/>
    <property type="match status" value="1"/>
</dbReference>
<dbReference type="InterPro" id="IPR020946">
    <property type="entry name" value="Flavin_mOase-like"/>
</dbReference>
<dbReference type="SUPFAM" id="SSF51905">
    <property type="entry name" value="FAD/NAD(P)-binding domain"/>
    <property type="match status" value="2"/>
</dbReference>
<name>A0ABX0QJ03_9BACT</name>
<evidence type="ECO:0000256" key="2">
    <source>
        <dbReference type="ARBA" id="ARBA00022827"/>
    </source>
</evidence>
<reference evidence="5" key="2">
    <citation type="submission" date="2023-07" db="EMBL/GenBank/DDBJ databases">
        <authorList>
            <person name="Jung D.-H."/>
        </authorList>
    </citation>
    <scope>NUCLEOTIDE SEQUENCE [LARGE SCALE GENOMIC DNA]</scope>
    <source>
        <strain evidence="5">JA-25</strain>
    </source>
</reference>
<organism evidence="4 5">
    <name type="scientific">Fibrivirga algicola</name>
    <dbReference type="NCBI Taxonomy" id="2950420"/>
    <lineage>
        <taxon>Bacteria</taxon>
        <taxon>Pseudomonadati</taxon>
        <taxon>Bacteroidota</taxon>
        <taxon>Cytophagia</taxon>
        <taxon>Cytophagales</taxon>
        <taxon>Spirosomataceae</taxon>
        <taxon>Fibrivirga</taxon>
    </lineage>
</organism>
<evidence type="ECO:0000313" key="4">
    <source>
        <dbReference type="EMBL" id="NID10064.1"/>
    </source>
</evidence>
<keyword evidence="1" id="KW-0285">Flavoprotein</keyword>
<dbReference type="EMBL" id="WAEL01000002">
    <property type="protein sequence ID" value="NID10064.1"/>
    <property type="molecule type" value="Genomic_DNA"/>
</dbReference>
<sequence>MQHVSNTIIIGAGPAGLAVAGRLTQLGQPFILLEATDNVGAAWRGHYDRLRLHTVKEESALPHLPYPADYPTYVSRDQLVTYLEQYVAHFKIQPLFNQYVRAIEASPAGKKGRWLVTTKTHTFEANNVVVCTGYNRIPFEADLPGLDGFRGLVLHSRYYRTGATFSGQQVLVVGMGNTGAELALDLQEQGAKPTISVRGPVNIVKRDTFGRPAQPSAIKLSQLPNWFYDFAARMSQKLTIGDLSKYGLITPPYPSSYQIRVLGKIPVIDVGTIDQVKAGTIAVRPGIAQVNHNSVTFTDGREEPFDAIVLATGYRTGLSELLSPDLGRQIPNERGYPRGLWDTRPALQGLYFLGFALPLTGILRGIRLDSEKIVNELVKER</sequence>
<dbReference type="RefSeq" id="WP_166691485.1">
    <property type="nucleotide sequence ID" value="NZ_WAEL01000002.1"/>
</dbReference>
<comment type="caution">
    <text evidence="4">The sequence shown here is derived from an EMBL/GenBank/DDBJ whole genome shotgun (WGS) entry which is preliminary data.</text>
</comment>
<evidence type="ECO:0000256" key="3">
    <source>
        <dbReference type="ARBA" id="ARBA00023002"/>
    </source>
</evidence>
<evidence type="ECO:0000313" key="5">
    <source>
        <dbReference type="Proteomes" id="UP000606008"/>
    </source>
</evidence>
<dbReference type="PANTHER" id="PTHR43539">
    <property type="entry name" value="FLAVIN-BINDING MONOOXYGENASE-LIKE PROTEIN (AFU_ORTHOLOGUE AFUA_4G09220)"/>
    <property type="match status" value="1"/>
</dbReference>
<proteinExistence type="predicted"/>
<dbReference type="PANTHER" id="PTHR43539:SF78">
    <property type="entry name" value="FLAVIN-CONTAINING MONOOXYGENASE"/>
    <property type="match status" value="1"/>
</dbReference>